<evidence type="ECO:0000259" key="1">
    <source>
        <dbReference type="Pfam" id="PF21992"/>
    </source>
</evidence>
<evidence type="ECO:0000313" key="3">
    <source>
        <dbReference type="Proteomes" id="UP000634308"/>
    </source>
</evidence>
<feature type="domain" description="DUF6927" evidence="1">
    <location>
        <begin position="164"/>
        <end position="230"/>
    </location>
</feature>
<dbReference type="Proteomes" id="UP000634308">
    <property type="component" value="Unassembled WGS sequence"/>
</dbReference>
<sequence>MGTTTAHFPRGTSMPSFFYGTLVSREGGIDRYEKPWSGGVTVTEVAASALVGRAEFYVVMRYGSMGPVPFSGWFVAVYKVGWTGQEHENFWYRDLDESMNPLEARATKAVLTAAEQYAPLPHLSPEDDAAARQANGESRRAGVSYEAMHAARERRDALDPDFQTRRWRERCWEHVRQRERAARVPSGATVQFARGMTFTRGPAMDTFTLVRVGRRVHFEDSSGYHRYRIADWETMEYTVLAV</sequence>
<comment type="caution">
    <text evidence="2">The sequence shown here is derived from an EMBL/GenBank/DDBJ whole genome shotgun (WGS) entry which is preliminary data.</text>
</comment>
<organism evidence="2 3">
    <name type="scientific">Deinococcus seoulensis</name>
    <dbReference type="NCBI Taxonomy" id="1837379"/>
    <lineage>
        <taxon>Bacteria</taxon>
        <taxon>Thermotogati</taxon>
        <taxon>Deinococcota</taxon>
        <taxon>Deinococci</taxon>
        <taxon>Deinococcales</taxon>
        <taxon>Deinococcaceae</taxon>
        <taxon>Deinococcus</taxon>
    </lineage>
</organism>
<gene>
    <name evidence="2" type="ORF">GCM10008959_31820</name>
</gene>
<accession>A0ABQ2RX07</accession>
<dbReference type="EMBL" id="BMQM01000025">
    <property type="protein sequence ID" value="GGR67277.1"/>
    <property type="molecule type" value="Genomic_DNA"/>
</dbReference>
<proteinExistence type="predicted"/>
<keyword evidence="3" id="KW-1185">Reference proteome</keyword>
<dbReference type="InterPro" id="IPR053845">
    <property type="entry name" value="DUF6927"/>
</dbReference>
<name>A0ABQ2RX07_9DEIO</name>
<protein>
    <recommendedName>
        <fullName evidence="1">DUF6927 domain-containing protein</fullName>
    </recommendedName>
</protein>
<reference evidence="3" key="1">
    <citation type="journal article" date="2019" name="Int. J. Syst. Evol. Microbiol.">
        <title>The Global Catalogue of Microorganisms (GCM) 10K type strain sequencing project: providing services to taxonomists for standard genome sequencing and annotation.</title>
        <authorList>
            <consortium name="The Broad Institute Genomics Platform"/>
            <consortium name="The Broad Institute Genome Sequencing Center for Infectious Disease"/>
            <person name="Wu L."/>
            <person name="Ma J."/>
        </authorList>
    </citation>
    <scope>NUCLEOTIDE SEQUENCE [LARGE SCALE GENOMIC DNA]</scope>
    <source>
        <strain evidence="3">JCM 31404</strain>
    </source>
</reference>
<dbReference type="RefSeq" id="WP_189065974.1">
    <property type="nucleotide sequence ID" value="NZ_BMQM01000025.1"/>
</dbReference>
<dbReference type="Pfam" id="PF21992">
    <property type="entry name" value="DUF6927"/>
    <property type="match status" value="1"/>
</dbReference>
<evidence type="ECO:0000313" key="2">
    <source>
        <dbReference type="EMBL" id="GGR67277.1"/>
    </source>
</evidence>